<keyword evidence="3" id="KW-1185">Reference proteome</keyword>
<feature type="transmembrane region" description="Helical" evidence="1">
    <location>
        <begin position="85"/>
        <end position="104"/>
    </location>
</feature>
<dbReference type="AlphaFoldDB" id="A0A7W0CBD7"/>
<gene>
    <name evidence="2" type="ORF">HNR65_002970</name>
</gene>
<feature type="transmembrane region" description="Helical" evidence="1">
    <location>
        <begin position="110"/>
        <end position="127"/>
    </location>
</feature>
<evidence type="ECO:0000256" key="1">
    <source>
        <dbReference type="SAM" id="Phobius"/>
    </source>
</evidence>
<dbReference type="Proteomes" id="UP000525298">
    <property type="component" value="Unassembled WGS sequence"/>
</dbReference>
<sequence>MEIAGMMALFVLILCCIAGIVLVPLGMPGTFVILAGAVFYNLIQGAMVFSLLVLALLLGLAIVGEVLEYILGVSMATKRGASRRAAFGGIVGGIVGAFAGVPVFLIGPVIGLFAGVFIGAFVVELAVKKDAAASFRSATGAFYGRVGATLVKTLIGITMVVVLCMQVF</sequence>
<protein>
    <recommendedName>
        <fullName evidence="4">DUF456 domain-containing protein</fullName>
    </recommendedName>
</protein>
<dbReference type="PANTHER" id="PTHR39165">
    <property type="entry name" value="IG HYPOTHETICAL 17883"/>
    <property type="match status" value="1"/>
</dbReference>
<dbReference type="RefSeq" id="WP_181552249.1">
    <property type="nucleotide sequence ID" value="NZ_JACDUS010000011.1"/>
</dbReference>
<dbReference type="PANTHER" id="PTHR39165:SF1">
    <property type="entry name" value="DUF456 DOMAIN-CONTAINING PROTEIN"/>
    <property type="match status" value="1"/>
</dbReference>
<keyword evidence="1" id="KW-0812">Transmembrane</keyword>
<dbReference type="Pfam" id="PF04306">
    <property type="entry name" value="DUF456"/>
    <property type="match status" value="1"/>
</dbReference>
<evidence type="ECO:0000313" key="2">
    <source>
        <dbReference type="EMBL" id="MBA2882616.1"/>
    </source>
</evidence>
<keyword evidence="1" id="KW-1133">Transmembrane helix</keyword>
<dbReference type="InterPro" id="IPR007403">
    <property type="entry name" value="DUF456"/>
</dbReference>
<reference evidence="2 3" key="1">
    <citation type="submission" date="2020-07" db="EMBL/GenBank/DDBJ databases">
        <title>Genomic Encyclopedia of Type Strains, Phase IV (KMG-IV): sequencing the most valuable type-strain genomes for metagenomic binning, comparative biology and taxonomic classification.</title>
        <authorList>
            <person name="Goeker M."/>
        </authorList>
    </citation>
    <scope>NUCLEOTIDE SEQUENCE [LARGE SCALE GENOMIC DNA]</scope>
    <source>
        <strain evidence="2 3">DSM 17721</strain>
    </source>
</reference>
<feature type="transmembrane region" description="Helical" evidence="1">
    <location>
        <begin position="7"/>
        <end position="40"/>
    </location>
</feature>
<comment type="caution">
    <text evidence="2">The sequence shown here is derived from an EMBL/GenBank/DDBJ whole genome shotgun (WGS) entry which is preliminary data.</text>
</comment>
<feature type="transmembrane region" description="Helical" evidence="1">
    <location>
        <begin position="46"/>
        <end position="73"/>
    </location>
</feature>
<evidence type="ECO:0000313" key="3">
    <source>
        <dbReference type="Proteomes" id="UP000525298"/>
    </source>
</evidence>
<evidence type="ECO:0008006" key="4">
    <source>
        <dbReference type="Google" id="ProtNLM"/>
    </source>
</evidence>
<keyword evidence="1" id="KW-0472">Membrane</keyword>
<dbReference type="EMBL" id="JACDUS010000011">
    <property type="protein sequence ID" value="MBA2882616.1"/>
    <property type="molecule type" value="Genomic_DNA"/>
</dbReference>
<accession>A0A7W0CBD7</accession>
<name>A0A7W0CBD7_9BACT</name>
<proteinExistence type="predicted"/>
<organism evidence="2 3">
    <name type="scientific">Desulfosalsimonas propionicica</name>
    <dbReference type="NCBI Taxonomy" id="332175"/>
    <lineage>
        <taxon>Bacteria</taxon>
        <taxon>Pseudomonadati</taxon>
        <taxon>Thermodesulfobacteriota</taxon>
        <taxon>Desulfobacteria</taxon>
        <taxon>Desulfobacterales</taxon>
        <taxon>Desulfosalsimonadaceae</taxon>
        <taxon>Desulfosalsimonas</taxon>
    </lineage>
</organism>